<organism evidence="2 3">
    <name type="scientific">Enhydrobacter aerosaccus</name>
    <dbReference type="NCBI Taxonomy" id="225324"/>
    <lineage>
        <taxon>Bacteria</taxon>
        <taxon>Pseudomonadati</taxon>
        <taxon>Pseudomonadota</taxon>
        <taxon>Alphaproteobacteria</taxon>
        <taxon>Hyphomicrobiales</taxon>
        <taxon>Enhydrobacter</taxon>
    </lineage>
</organism>
<accession>A0A1T4PFM5</accession>
<dbReference type="PIRSF" id="PIRSF031644">
    <property type="entry name" value="UCP031644"/>
    <property type="match status" value="1"/>
</dbReference>
<proteinExistence type="predicted"/>
<sequence>MTKVDFKKDRKDLYAPPRNAFSLVKVPAMTFLMVDGQGDPNTAPAYREAVEALYAVSYGVKFASKRMLDRDYVVAPLEGLWSARDWSAFTRRAKDEWHWTMMIRQPDWITDAMIEAALEAAQAKRRTSALSLLRHETFEEGRCVQILHVGSYDDEAPVLARLHDEFLPQHGLSPTGRHHEIYLSDPRKTAPAKLRTILRQPVL</sequence>
<dbReference type="OrthoDB" id="5295469at2"/>
<evidence type="ECO:0000313" key="2">
    <source>
        <dbReference type="EMBL" id="SJZ90127.1"/>
    </source>
</evidence>
<name>A0A1T4PFM5_9HYPH</name>
<keyword evidence="3" id="KW-1185">Reference proteome</keyword>
<evidence type="ECO:0000313" key="3">
    <source>
        <dbReference type="Proteomes" id="UP000190092"/>
    </source>
</evidence>
<dbReference type="RefSeq" id="WP_085934437.1">
    <property type="nucleotide sequence ID" value="NZ_FUWJ01000002.1"/>
</dbReference>
<gene>
    <name evidence="2" type="ORF">SAMN02745126_02791</name>
</gene>
<reference evidence="3" key="1">
    <citation type="submission" date="2017-02" db="EMBL/GenBank/DDBJ databases">
        <authorList>
            <person name="Varghese N."/>
            <person name="Submissions S."/>
        </authorList>
    </citation>
    <scope>NUCLEOTIDE SEQUENCE [LARGE SCALE GENOMIC DNA]</scope>
    <source>
        <strain evidence="3">ATCC 27094</strain>
    </source>
</reference>
<dbReference type="InterPro" id="IPR029442">
    <property type="entry name" value="GyrI-like"/>
</dbReference>
<dbReference type="EMBL" id="FUWJ01000002">
    <property type="protein sequence ID" value="SJZ90127.1"/>
    <property type="molecule type" value="Genomic_DNA"/>
</dbReference>
<dbReference type="Pfam" id="PF06445">
    <property type="entry name" value="GyrI-like"/>
    <property type="match status" value="1"/>
</dbReference>
<dbReference type="Proteomes" id="UP000190092">
    <property type="component" value="Unassembled WGS sequence"/>
</dbReference>
<dbReference type="InterPro" id="IPR008319">
    <property type="entry name" value="GyrI-like_CCH_Lin2189-like"/>
</dbReference>
<dbReference type="InterPro" id="IPR011256">
    <property type="entry name" value="Reg_factor_effector_dom_sf"/>
</dbReference>
<dbReference type="STRING" id="225324.SAMN02745126_02791"/>
<dbReference type="Gene3D" id="3.20.80.10">
    <property type="entry name" value="Regulatory factor, effector binding domain"/>
    <property type="match status" value="1"/>
</dbReference>
<protein>
    <recommendedName>
        <fullName evidence="1">GyrI-like small molecule binding domain-containing protein</fullName>
    </recommendedName>
</protein>
<dbReference type="AlphaFoldDB" id="A0A1T4PFM5"/>
<dbReference type="SUPFAM" id="SSF55136">
    <property type="entry name" value="Probable bacterial effector-binding domain"/>
    <property type="match status" value="1"/>
</dbReference>
<evidence type="ECO:0000259" key="1">
    <source>
        <dbReference type="Pfam" id="PF06445"/>
    </source>
</evidence>
<feature type="domain" description="GyrI-like small molecule binding" evidence="1">
    <location>
        <begin position="21"/>
        <end position="198"/>
    </location>
</feature>